<protein>
    <submittedName>
        <fullName evidence="1">Uncharacterized protein</fullName>
    </submittedName>
</protein>
<proteinExistence type="predicted"/>
<name>A0A6H5GE75_9HEMI</name>
<evidence type="ECO:0000313" key="1">
    <source>
        <dbReference type="EMBL" id="CAB0001656.1"/>
    </source>
</evidence>
<gene>
    <name evidence="1" type="ORF">NTEN_LOCUS7443</name>
</gene>
<evidence type="ECO:0000313" key="2">
    <source>
        <dbReference type="Proteomes" id="UP000479000"/>
    </source>
</evidence>
<reference evidence="1 2" key="1">
    <citation type="submission" date="2020-02" db="EMBL/GenBank/DDBJ databases">
        <authorList>
            <person name="Ferguson B K."/>
        </authorList>
    </citation>
    <scope>NUCLEOTIDE SEQUENCE [LARGE SCALE GENOMIC DNA]</scope>
</reference>
<dbReference type="AlphaFoldDB" id="A0A6H5GE75"/>
<keyword evidence="2" id="KW-1185">Reference proteome</keyword>
<feature type="non-terminal residue" evidence="1">
    <location>
        <position position="1"/>
    </location>
</feature>
<accession>A0A6H5GE75</accession>
<dbReference type="EMBL" id="CADCXU010011252">
    <property type="protein sequence ID" value="CAB0001656.1"/>
    <property type="molecule type" value="Genomic_DNA"/>
</dbReference>
<dbReference type="Proteomes" id="UP000479000">
    <property type="component" value="Unassembled WGS sequence"/>
</dbReference>
<sequence>DDLKCLLCALCASEWRSARGILEGMSSKLVKMVKCEREIGAGHCASGSIISHNGDTNGRPDRMHSGYYNTDSSNPVELECARTLTRTWEPQELSYDATRRCAGSIATRKTENHIFAKNDTYRCHIRPLKTILIRKQGNSIHKQSEVIDRTVAPPSKPVMISVLSPVYPVGGTRIDNGETSYGLADSPGISQNPAISEDFSSYRGEGESLLYLLITPSAFTPLGLFRDWLFTSIFT</sequence>
<organism evidence="1 2">
    <name type="scientific">Nesidiocoris tenuis</name>
    <dbReference type="NCBI Taxonomy" id="355587"/>
    <lineage>
        <taxon>Eukaryota</taxon>
        <taxon>Metazoa</taxon>
        <taxon>Ecdysozoa</taxon>
        <taxon>Arthropoda</taxon>
        <taxon>Hexapoda</taxon>
        <taxon>Insecta</taxon>
        <taxon>Pterygota</taxon>
        <taxon>Neoptera</taxon>
        <taxon>Paraneoptera</taxon>
        <taxon>Hemiptera</taxon>
        <taxon>Heteroptera</taxon>
        <taxon>Panheteroptera</taxon>
        <taxon>Cimicomorpha</taxon>
        <taxon>Miridae</taxon>
        <taxon>Dicyphina</taxon>
        <taxon>Nesidiocoris</taxon>
    </lineage>
</organism>